<accession>A0A8H4QJH7</accession>
<evidence type="ECO:0000256" key="1">
    <source>
        <dbReference type="ARBA" id="ARBA00022898"/>
    </source>
</evidence>
<dbReference type="InterPro" id="IPR015424">
    <property type="entry name" value="PyrdxlP-dep_Trfase"/>
</dbReference>
<dbReference type="Gene3D" id="3.40.640.10">
    <property type="entry name" value="Type I PLP-dependent aspartate aminotransferase-like (Major domain)"/>
    <property type="match status" value="1"/>
</dbReference>
<dbReference type="PANTHER" id="PTHR43092:SF2">
    <property type="entry name" value="HERCYNYLCYSTEINE SULFOXIDE LYASE"/>
    <property type="match status" value="1"/>
</dbReference>
<dbReference type="SUPFAM" id="SSF53383">
    <property type="entry name" value="PLP-dependent transferases"/>
    <property type="match status" value="1"/>
</dbReference>
<organism evidence="3 4">
    <name type="scientific">Agrocybe pediades</name>
    <dbReference type="NCBI Taxonomy" id="84607"/>
    <lineage>
        <taxon>Eukaryota</taxon>
        <taxon>Fungi</taxon>
        <taxon>Dikarya</taxon>
        <taxon>Basidiomycota</taxon>
        <taxon>Agaricomycotina</taxon>
        <taxon>Agaricomycetes</taxon>
        <taxon>Agaricomycetidae</taxon>
        <taxon>Agaricales</taxon>
        <taxon>Agaricineae</taxon>
        <taxon>Strophariaceae</taxon>
        <taxon>Agrocybe</taxon>
    </lineage>
</organism>
<dbReference type="Pfam" id="PF00266">
    <property type="entry name" value="Aminotran_5"/>
    <property type="match status" value="1"/>
</dbReference>
<reference evidence="3 4" key="1">
    <citation type="submission" date="2019-12" db="EMBL/GenBank/DDBJ databases">
        <authorList>
            <person name="Floudas D."/>
            <person name="Bentzer J."/>
            <person name="Ahren D."/>
            <person name="Johansson T."/>
            <person name="Persson P."/>
            <person name="Tunlid A."/>
        </authorList>
    </citation>
    <scope>NUCLEOTIDE SEQUENCE [LARGE SCALE GENOMIC DNA]</scope>
    <source>
        <strain evidence="3 4">CBS 102.39</strain>
    </source>
</reference>
<gene>
    <name evidence="3" type="ORF">D9613_003575</name>
</gene>
<comment type="caution">
    <text evidence="3">The sequence shown here is derived from an EMBL/GenBank/DDBJ whole genome shotgun (WGS) entry which is preliminary data.</text>
</comment>
<keyword evidence="4" id="KW-1185">Reference proteome</keyword>
<dbReference type="PANTHER" id="PTHR43092">
    <property type="entry name" value="L-CYSTEINE DESULFHYDRASE"/>
    <property type="match status" value="1"/>
</dbReference>
<dbReference type="InterPro" id="IPR015421">
    <property type="entry name" value="PyrdxlP-dep_Trfase_major"/>
</dbReference>
<protein>
    <recommendedName>
        <fullName evidence="2">Aminotransferase class V domain-containing protein</fullName>
    </recommendedName>
</protein>
<evidence type="ECO:0000313" key="4">
    <source>
        <dbReference type="Proteomes" id="UP000521872"/>
    </source>
</evidence>
<evidence type="ECO:0000313" key="3">
    <source>
        <dbReference type="EMBL" id="KAF4611875.1"/>
    </source>
</evidence>
<proteinExistence type="predicted"/>
<dbReference type="InterPro" id="IPR000192">
    <property type="entry name" value="Aminotrans_V_dom"/>
</dbReference>
<dbReference type="Proteomes" id="UP000521872">
    <property type="component" value="Unassembled WGS sequence"/>
</dbReference>
<sequence length="451" mass="51007">MIVIDLHFLRLAVLGTQRVALANLSRCSYGTVPRPVQESAERLSREIEARPDHFLRLKLYPSLAEVRKQLASFLNVKLNELVFTTNASLGLNVALRNFEWEEGDIIFAFSTTYDSISRTIDYLCDIRPFPKRNIINLEFPTSAEEIIALFKREARANPAKPGGKRIAVIDSITALPSVYLPWKELVKICQDEGIWSVIDAAHSIGQEVGLDLSAAAPDFWVSNCHKWLSAKRSCAVLYVPERNQHIIKSSIPTSHAYISLRDRTATNFVDQFEWNGTIDHTPFLTIPDGNIRAQHPHDFMSSPLQSALQFRTRIGGEEKINAYCRDLAFRGGKVVADILGTCLLDPTGDLTLNMVNVQLPISERVPVNKDVHTFIVREILSHNAYSKLFHYQGKWWTRCSAQVWNEVIVAFRGIVAIANTKAPPQISDFEKIGHMWLEVFKKVENLYAQHG</sequence>
<feature type="domain" description="Aminotransferase class V" evidence="2">
    <location>
        <begin position="52"/>
        <end position="245"/>
    </location>
</feature>
<name>A0A8H4QJH7_9AGAR</name>
<dbReference type="AlphaFoldDB" id="A0A8H4QJH7"/>
<evidence type="ECO:0000259" key="2">
    <source>
        <dbReference type="Pfam" id="PF00266"/>
    </source>
</evidence>
<keyword evidence="1" id="KW-0663">Pyridoxal phosphate</keyword>
<dbReference type="EMBL" id="JAACJL010000057">
    <property type="protein sequence ID" value="KAF4611875.1"/>
    <property type="molecule type" value="Genomic_DNA"/>
</dbReference>